<keyword evidence="2" id="KW-0805">Transcription regulation</keyword>
<dbReference type="Pfam" id="PF08281">
    <property type="entry name" value="Sigma70_r4_2"/>
    <property type="match status" value="1"/>
</dbReference>
<evidence type="ECO:0000256" key="1">
    <source>
        <dbReference type="ARBA" id="ARBA00010641"/>
    </source>
</evidence>
<dbReference type="GO" id="GO:0003677">
    <property type="term" value="F:DNA binding"/>
    <property type="evidence" value="ECO:0007669"/>
    <property type="project" value="InterPro"/>
</dbReference>
<dbReference type="Gene3D" id="1.10.10.10">
    <property type="entry name" value="Winged helix-like DNA-binding domain superfamily/Winged helix DNA-binding domain"/>
    <property type="match status" value="1"/>
</dbReference>
<evidence type="ECO:0000259" key="5">
    <source>
        <dbReference type="Pfam" id="PF04542"/>
    </source>
</evidence>
<evidence type="ECO:0000313" key="7">
    <source>
        <dbReference type="EMBL" id="NEI72395.1"/>
    </source>
</evidence>
<dbReference type="AlphaFoldDB" id="A0A6L9U8W7"/>
<dbReference type="SUPFAM" id="SSF88946">
    <property type="entry name" value="Sigma2 domain of RNA polymerase sigma factors"/>
    <property type="match status" value="1"/>
</dbReference>
<dbReference type="GO" id="GO:0016987">
    <property type="term" value="F:sigma factor activity"/>
    <property type="evidence" value="ECO:0007669"/>
    <property type="project" value="UniProtKB-KW"/>
</dbReference>
<evidence type="ECO:0000259" key="6">
    <source>
        <dbReference type="Pfam" id="PF08281"/>
    </source>
</evidence>
<dbReference type="GO" id="GO:0006352">
    <property type="term" value="P:DNA-templated transcription initiation"/>
    <property type="evidence" value="ECO:0007669"/>
    <property type="project" value="InterPro"/>
</dbReference>
<evidence type="ECO:0000256" key="3">
    <source>
        <dbReference type="ARBA" id="ARBA00023082"/>
    </source>
</evidence>
<accession>A0A6L9U8W7</accession>
<keyword evidence="4" id="KW-0804">Transcription</keyword>
<feature type="domain" description="RNA polymerase sigma-70 region 2" evidence="5">
    <location>
        <begin position="12"/>
        <end position="77"/>
    </location>
</feature>
<organism evidence="7 8">
    <name type="scientific">Rhizobium lusitanum</name>
    <dbReference type="NCBI Taxonomy" id="293958"/>
    <lineage>
        <taxon>Bacteria</taxon>
        <taxon>Pseudomonadati</taxon>
        <taxon>Pseudomonadota</taxon>
        <taxon>Alphaproteobacteria</taxon>
        <taxon>Hyphomicrobiales</taxon>
        <taxon>Rhizobiaceae</taxon>
        <taxon>Rhizobium/Agrobacterium group</taxon>
        <taxon>Rhizobium</taxon>
    </lineage>
</organism>
<reference evidence="7 8" key="1">
    <citation type="submission" date="2019-12" db="EMBL/GenBank/DDBJ databases">
        <title>Rhizobium genotypes associated with high levels of biological nitrogen fixation by grain legumes in a temperate-maritime cropping system.</title>
        <authorList>
            <person name="Maluk M."/>
            <person name="Francesc Ferrando Molina F."/>
            <person name="Lopez Del Egido L."/>
            <person name="Lafos M."/>
            <person name="Langarica-Fuentes A."/>
            <person name="Gebre Yohannes G."/>
            <person name="Young M.W."/>
            <person name="Martin P."/>
            <person name="Gantlett R."/>
            <person name="Kenicer G."/>
            <person name="Hawes C."/>
            <person name="Begg G.S."/>
            <person name="Quilliam R.S."/>
            <person name="Squire G.R."/>
            <person name="Poole P.S."/>
            <person name="Young P.W."/>
            <person name="Iannetta P.M."/>
            <person name="James E.K."/>
        </authorList>
    </citation>
    <scope>NUCLEOTIDE SEQUENCE [LARGE SCALE GENOMIC DNA]</scope>
    <source>
        <strain evidence="7 8">JHI1118</strain>
    </source>
</reference>
<dbReference type="InterPro" id="IPR014284">
    <property type="entry name" value="RNA_pol_sigma-70_dom"/>
</dbReference>
<proteinExistence type="inferred from homology"/>
<dbReference type="InterPro" id="IPR013324">
    <property type="entry name" value="RNA_pol_sigma_r3/r4-like"/>
</dbReference>
<keyword evidence="3" id="KW-0731">Sigma factor</keyword>
<dbReference type="EMBL" id="WUEY01000012">
    <property type="protein sequence ID" value="NEI72395.1"/>
    <property type="molecule type" value="Genomic_DNA"/>
</dbReference>
<dbReference type="InterPro" id="IPR036388">
    <property type="entry name" value="WH-like_DNA-bd_sf"/>
</dbReference>
<protein>
    <submittedName>
        <fullName evidence="7">Sigma-70 family RNA polymerase sigma factor</fullName>
    </submittedName>
</protein>
<dbReference type="InterPro" id="IPR007627">
    <property type="entry name" value="RNA_pol_sigma70_r2"/>
</dbReference>
<dbReference type="InterPro" id="IPR039425">
    <property type="entry name" value="RNA_pol_sigma-70-like"/>
</dbReference>
<dbReference type="InterPro" id="IPR013249">
    <property type="entry name" value="RNA_pol_sigma70_r4_t2"/>
</dbReference>
<dbReference type="PANTHER" id="PTHR43133">
    <property type="entry name" value="RNA POLYMERASE ECF-TYPE SIGMA FACTO"/>
    <property type="match status" value="1"/>
</dbReference>
<evidence type="ECO:0000256" key="4">
    <source>
        <dbReference type="ARBA" id="ARBA00023163"/>
    </source>
</evidence>
<evidence type="ECO:0000256" key="2">
    <source>
        <dbReference type="ARBA" id="ARBA00023015"/>
    </source>
</evidence>
<name>A0A6L9U8W7_9HYPH</name>
<dbReference type="PANTHER" id="PTHR43133:SF63">
    <property type="entry name" value="RNA POLYMERASE SIGMA FACTOR FECI-RELATED"/>
    <property type="match status" value="1"/>
</dbReference>
<dbReference type="Pfam" id="PF04542">
    <property type="entry name" value="Sigma70_r2"/>
    <property type="match status" value="1"/>
</dbReference>
<dbReference type="InterPro" id="IPR013325">
    <property type="entry name" value="RNA_pol_sigma_r2"/>
</dbReference>
<dbReference type="Proteomes" id="UP000483035">
    <property type="component" value="Unassembled WGS sequence"/>
</dbReference>
<comment type="similarity">
    <text evidence="1">Belongs to the sigma-70 factor family. ECF subfamily.</text>
</comment>
<gene>
    <name evidence="7" type="ORF">GR212_22675</name>
</gene>
<dbReference type="SUPFAM" id="SSF88659">
    <property type="entry name" value="Sigma3 and sigma4 domains of RNA polymerase sigma factors"/>
    <property type="match status" value="1"/>
</dbReference>
<evidence type="ECO:0000313" key="8">
    <source>
        <dbReference type="Proteomes" id="UP000483035"/>
    </source>
</evidence>
<comment type="caution">
    <text evidence="7">The sequence shown here is derived from an EMBL/GenBank/DDBJ whole genome shotgun (WGS) entry which is preliminary data.</text>
</comment>
<dbReference type="NCBIfam" id="TIGR02937">
    <property type="entry name" value="sigma70-ECF"/>
    <property type="match status" value="1"/>
</dbReference>
<sequence length="169" mass="19714">MTDYNDELLAIFSSHETQLRRYLRSKAESREDVDDLFQEAWIKLARNGAAAIAAPIPYLMRIARTLALDHGRAERRRLGKREVADLLAVADQQAGPEKITQDRDQLRCLMEIINELPARQRRMLTASRLQQRPHAEIAKEFDLSVRTVELEIRKACDYCRRRLDDKNRI</sequence>
<dbReference type="RefSeq" id="WP_163989708.1">
    <property type="nucleotide sequence ID" value="NZ_WUEY01000012.1"/>
</dbReference>
<feature type="domain" description="RNA polymerase sigma factor 70 region 4 type 2" evidence="6">
    <location>
        <begin position="107"/>
        <end position="156"/>
    </location>
</feature>
<dbReference type="Gene3D" id="1.10.1740.10">
    <property type="match status" value="1"/>
</dbReference>